<dbReference type="Proteomes" id="UP000177457">
    <property type="component" value="Unassembled WGS sequence"/>
</dbReference>
<dbReference type="AlphaFoldDB" id="A0A1F6MR91"/>
<proteinExistence type="predicted"/>
<dbReference type="InterPro" id="IPR047140">
    <property type="entry name" value="LabA"/>
</dbReference>
<organism evidence="2 3">
    <name type="scientific">Candidatus Magasanikbacteria bacterium RIFCSPHIGHO2_02_FULL_51_14</name>
    <dbReference type="NCBI Taxonomy" id="1798683"/>
    <lineage>
        <taxon>Bacteria</taxon>
        <taxon>Candidatus Magasanikiibacteriota</taxon>
    </lineage>
</organism>
<feature type="domain" description="NYN" evidence="1">
    <location>
        <begin position="5"/>
        <end position="158"/>
    </location>
</feature>
<dbReference type="EMBL" id="MFQE01000001">
    <property type="protein sequence ID" value="OGH74147.1"/>
    <property type="molecule type" value="Genomic_DNA"/>
</dbReference>
<sequence>MAKERVAVFIDGSNFYFKLKSLGLKNTSRFDFRKFAEWLARDRAIVFCGYYVGVVRAQPDDARAQTMREAQRNLFNRLISPEQRFVVKKGYLMNNDGVFHEKGVDVQIAVDMLAGAYENQYDAALLVSSDTDLVPAIVKMKERGKAVECIGFSHQPSFALLKYATITRLLIKNDVEQFIPKILV</sequence>
<dbReference type="PANTHER" id="PTHR35458">
    <property type="entry name" value="SLR0755 PROTEIN"/>
    <property type="match status" value="1"/>
</dbReference>
<protein>
    <recommendedName>
        <fullName evidence="1">NYN domain-containing protein</fullName>
    </recommendedName>
</protein>
<dbReference type="CDD" id="cd10911">
    <property type="entry name" value="PIN_LabA"/>
    <property type="match status" value="1"/>
</dbReference>
<comment type="caution">
    <text evidence="2">The sequence shown here is derived from an EMBL/GenBank/DDBJ whole genome shotgun (WGS) entry which is preliminary data.</text>
</comment>
<evidence type="ECO:0000313" key="3">
    <source>
        <dbReference type="Proteomes" id="UP000177457"/>
    </source>
</evidence>
<dbReference type="PANTHER" id="PTHR35458:SF8">
    <property type="entry name" value="SLR0650 PROTEIN"/>
    <property type="match status" value="1"/>
</dbReference>
<dbReference type="Pfam" id="PF01936">
    <property type="entry name" value="NYN"/>
    <property type="match status" value="1"/>
</dbReference>
<dbReference type="InterPro" id="IPR021139">
    <property type="entry name" value="NYN"/>
</dbReference>
<dbReference type="GO" id="GO:0004540">
    <property type="term" value="F:RNA nuclease activity"/>
    <property type="evidence" value="ECO:0007669"/>
    <property type="project" value="InterPro"/>
</dbReference>
<evidence type="ECO:0000259" key="1">
    <source>
        <dbReference type="Pfam" id="PF01936"/>
    </source>
</evidence>
<accession>A0A1F6MR91</accession>
<gene>
    <name evidence="2" type="ORF">A3C90_03475</name>
</gene>
<name>A0A1F6MR91_9BACT</name>
<dbReference type="Gene3D" id="3.40.50.1010">
    <property type="entry name" value="5'-nuclease"/>
    <property type="match status" value="1"/>
</dbReference>
<reference evidence="2 3" key="1">
    <citation type="journal article" date="2016" name="Nat. Commun.">
        <title>Thousands of microbial genomes shed light on interconnected biogeochemical processes in an aquifer system.</title>
        <authorList>
            <person name="Anantharaman K."/>
            <person name="Brown C.T."/>
            <person name="Hug L.A."/>
            <person name="Sharon I."/>
            <person name="Castelle C.J."/>
            <person name="Probst A.J."/>
            <person name="Thomas B.C."/>
            <person name="Singh A."/>
            <person name="Wilkins M.J."/>
            <person name="Karaoz U."/>
            <person name="Brodie E.L."/>
            <person name="Williams K.H."/>
            <person name="Hubbard S.S."/>
            <person name="Banfield J.F."/>
        </authorList>
    </citation>
    <scope>NUCLEOTIDE SEQUENCE [LARGE SCALE GENOMIC DNA]</scope>
</reference>
<evidence type="ECO:0000313" key="2">
    <source>
        <dbReference type="EMBL" id="OGH74147.1"/>
    </source>
</evidence>